<keyword evidence="4" id="KW-1185">Reference proteome</keyword>
<reference evidence="3" key="2">
    <citation type="submission" date="2020-08" db="EMBL/GenBank/DDBJ databases">
        <title>Plant Genome Project.</title>
        <authorList>
            <person name="Zhang R.-G."/>
        </authorList>
    </citation>
    <scope>NUCLEOTIDE SEQUENCE</scope>
    <source>
        <strain evidence="3">Huo1</strain>
        <tissue evidence="3">Leaf</tissue>
    </source>
</reference>
<organism evidence="3">
    <name type="scientific">Salvia splendens</name>
    <name type="common">Scarlet sage</name>
    <dbReference type="NCBI Taxonomy" id="180675"/>
    <lineage>
        <taxon>Eukaryota</taxon>
        <taxon>Viridiplantae</taxon>
        <taxon>Streptophyta</taxon>
        <taxon>Embryophyta</taxon>
        <taxon>Tracheophyta</taxon>
        <taxon>Spermatophyta</taxon>
        <taxon>Magnoliopsida</taxon>
        <taxon>eudicotyledons</taxon>
        <taxon>Gunneridae</taxon>
        <taxon>Pentapetalae</taxon>
        <taxon>asterids</taxon>
        <taxon>lamiids</taxon>
        <taxon>Lamiales</taxon>
        <taxon>Lamiaceae</taxon>
        <taxon>Nepetoideae</taxon>
        <taxon>Mentheae</taxon>
        <taxon>Salviinae</taxon>
        <taxon>Salvia</taxon>
        <taxon>Salvia subgen. Calosphace</taxon>
        <taxon>core Calosphace</taxon>
    </lineage>
</organism>
<reference evidence="3" key="1">
    <citation type="submission" date="2018-01" db="EMBL/GenBank/DDBJ databases">
        <authorList>
            <person name="Mao J.F."/>
        </authorList>
    </citation>
    <scope>NUCLEOTIDE SEQUENCE</scope>
    <source>
        <strain evidence="3">Huo1</strain>
        <tissue evidence="3">Leaf</tissue>
    </source>
</reference>
<evidence type="ECO:0000259" key="2">
    <source>
        <dbReference type="Pfam" id="PF10551"/>
    </source>
</evidence>
<name>A0A8X8Y6R6_SALSN</name>
<dbReference type="EMBL" id="PNBA02000004">
    <property type="protein sequence ID" value="KAG6427161.1"/>
    <property type="molecule type" value="Genomic_DNA"/>
</dbReference>
<dbReference type="Proteomes" id="UP000298416">
    <property type="component" value="Unassembled WGS sequence"/>
</dbReference>
<evidence type="ECO:0000313" key="4">
    <source>
        <dbReference type="Proteomes" id="UP000298416"/>
    </source>
</evidence>
<sequence length="358" mass="40950">MDHMDEIDIIDWDSIEITPLEESQIGAPESLMNEETMFPFVGLTLEKPSDAAVDGMNYGPIVDEVMDIRVHDHIPNEESVFYDMDDPPMDVGTIYTNMNDFRKAVKQHAIKTQFELETEKSNPNLFRGFCKAESCLWSSVARWMKNEKHVKAMVELKMSGSVVEIGLKETEDEVYFQRFFCCFKPSTNGFLNGCRPYLSVDATTLNGRWNGQLLGTVLDGHNWIFPLAFGWFESETNEEWIWFMEQLKRAMGSPPHLAICSDACKGLENDLKDLPIAELVDSLRSKFMELYARKRDIGERWEGHTMLPIVVRHLNVLSRQLGNLKVKVGGMGEAEVTEITNTHKEEPCKGTTFRWDAC</sequence>
<evidence type="ECO:0000259" key="1">
    <source>
        <dbReference type="Pfam" id="PF03108"/>
    </source>
</evidence>
<gene>
    <name evidence="3" type="ORF">SASPL_111401</name>
</gene>
<dbReference type="PANTHER" id="PTHR31973:SF195">
    <property type="entry name" value="MUDR FAMILY TRANSPOSASE"/>
    <property type="match status" value="1"/>
</dbReference>
<evidence type="ECO:0000313" key="3">
    <source>
        <dbReference type="EMBL" id="KAG6427161.1"/>
    </source>
</evidence>
<feature type="domain" description="Transposase MuDR plant" evidence="1">
    <location>
        <begin position="89"/>
        <end position="142"/>
    </location>
</feature>
<dbReference type="Pfam" id="PF10551">
    <property type="entry name" value="MULE"/>
    <property type="match status" value="1"/>
</dbReference>
<dbReference type="InterPro" id="IPR004332">
    <property type="entry name" value="Transposase_MuDR"/>
</dbReference>
<dbReference type="PANTHER" id="PTHR31973">
    <property type="entry name" value="POLYPROTEIN, PUTATIVE-RELATED"/>
    <property type="match status" value="1"/>
</dbReference>
<protein>
    <recommendedName>
        <fullName evidence="5">MULE transposase domain-containing protein</fullName>
    </recommendedName>
</protein>
<dbReference type="InterPro" id="IPR018289">
    <property type="entry name" value="MULE_transposase_dom"/>
</dbReference>
<proteinExistence type="predicted"/>
<dbReference type="Pfam" id="PF03108">
    <property type="entry name" value="DBD_Tnp_Mut"/>
    <property type="match status" value="1"/>
</dbReference>
<accession>A0A8X8Y6R6</accession>
<comment type="caution">
    <text evidence="3">The sequence shown here is derived from an EMBL/GenBank/DDBJ whole genome shotgun (WGS) entry which is preliminary data.</text>
</comment>
<dbReference type="AlphaFoldDB" id="A0A8X8Y6R6"/>
<feature type="domain" description="MULE transposase" evidence="2">
    <location>
        <begin position="198"/>
        <end position="272"/>
    </location>
</feature>
<evidence type="ECO:0008006" key="5">
    <source>
        <dbReference type="Google" id="ProtNLM"/>
    </source>
</evidence>